<keyword evidence="4 5" id="KW-0472">Membrane</keyword>
<evidence type="ECO:0000313" key="6">
    <source>
        <dbReference type="EnsemblMetazoa" id="Aqu2.1.42066_001"/>
    </source>
</evidence>
<accession>A0A1X7VNT9</accession>
<reference evidence="6" key="1">
    <citation type="submission" date="2017-05" db="UniProtKB">
        <authorList>
            <consortium name="EnsemblMetazoa"/>
        </authorList>
    </citation>
    <scope>IDENTIFICATION</scope>
</reference>
<dbReference type="SUPFAM" id="SSF81338">
    <property type="entry name" value="Aquaporin-like"/>
    <property type="match status" value="1"/>
</dbReference>
<organism evidence="6">
    <name type="scientific">Amphimedon queenslandica</name>
    <name type="common">Sponge</name>
    <dbReference type="NCBI Taxonomy" id="400682"/>
    <lineage>
        <taxon>Eukaryota</taxon>
        <taxon>Metazoa</taxon>
        <taxon>Porifera</taxon>
        <taxon>Demospongiae</taxon>
        <taxon>Heteroscleromorpha</taxon>
        <taxon>Haplosclerida</taxon>
        <taxon>Niphatidae</taxon>
        <taxon>Amphimedon</taxon>
    </lineage>
</organism>
<feature type="transmembrane region" description="Helical" evidence="5">
    <location>
        <begin position="101"/>
        <end position="125"/>
    </location>
</feature>
<dbReference type="GO" id="GO:0015267">
    <property type="term" value="F:channel activity"/>
    <property type="evidence" value="ECO:0007669"/>
    <property type="project" value="TreeGrafter"/>
</dbReference>
<dbReference type="PANTHER" id="PTHR21191">
    <property type="entry name" value="AQUAPORIN"/>
    <property type="match status" value="1"/>
</dbReference>
<dbReference type="Gene3D" id="1.20.1080.10">
    <property type="entry name" value="Glycerol uptake facilitator protein"/>
    <property type="match status" value="1"/>
</dbReference>
<evidence type="ECO:0000256" key="4">
    <source>
        <dbReference type="ARBA" id="ARBA00023136"/>
    </source>
</evidence>
<dbReference type="AlphaFoldDB" id="A0A1X7VNT9"/>
<keyword evidence="2 5" id="KW-0812">Transmembrane</keyword>
<dbReference type="InterPro" id="IPR023271">
    <property type="entry name" value="Aquaporin-like"/>
</dbReference>
<feature type="transmembrane region" description="Helical" evidence="5">
    <location>
        <begin position="225"/>
        <end position="242"/>
    </location>
</feature>
<dbReference type="EnsemblMetazoa" id="Aqu2.1.42066_001">
    <property type="protein sequence ID" value="Aqu2.1.42066_001"/>
    <property type="gene ID" value="Aqu2.1.42066"/>
</dbReference>
<name>A0A1X7VNT9_AMPQE</name>
<feature type="transmembrane region" description="Helical" evidence="5">
    <location>
        <begin position="6"/>
        <end position="22"/>
    </location>
</feature>
<dbReference type="GO" id="GO:0016020">
    <property type="term" value="C:membrane"/>
    <property type="evidence" value="ECO:0007669"/>
    <property type="project" value="UniProtKB-SubCell"/>
</dbReference>
<dbReference type="PANTHER" id="PTHR21191:SF16">
    <property type="entry name" value="AQUAPORIN"/>
    <property type="match status" value="1"/>
</dbReference>
<feature type="transmembrane region" description="Helical" evidence="5">
    <location>
        <begin position="151"/>
        <end position="172"/>
    </location>
</feature>
<proteinExistence type="predicted"/>
<sequence>MAGYPYWSVLCFSLPLVLVALLRKSLRPKLKEQYCLADEFVCSLLWLLWSFEISLVSLHTHSSVHYILLFIALLSQRSIYQEATVNTSALIVKSVSFGWSLSRTLLLLLAQLMALPVAMAMILFLHKVLAPFSSPHSEGVSVSGDVLQVEIIQGFIIEAIGTLLLSVPPALVKSRGLIFDFVSASNYTLIEYFFGPFTGAFCNPLSATCFCLFFNKQSLFELLTVYWAGSVTGALIGWRLFYNRMEKLKIP</sequence>
<evidence type="ECO:0000256" key="5">
    <source>
        <dbReference type="SAM" id="Phobius"/>
    </source>
</evidence>
<comment type="subcellular location">
    <subcellularLocation>
        <location evidence="1">Membrane</location>
        <topology evidence="1">Multi-pass membrane protein</topology>
    </subcellularLocation>
</comment>
<dbReference type="GO" id="GO:0005737">
    <property type="term" value="C:cytoplasm"/>
    <property type="evidence" value="ECO:0007669"/>
    <property type="project" value="TreeGrafter"/>
</dbReference>
<dbReference type="InParanoid" id="A0A1X7VNT9"/>
<evidence type="ECO:0000256" key="2">
    <source>
        <dbReference type="ARBA" id="ARBA00022692"/>
    </source>
</evidence>
<evidence type="ECO:0000256" key="1">
    <source>
        <dbReference type="ARBA" id="ARBA00004141"/>
    </source>
</evidence>
<feature type="transmembrane region" description="Helical" evidence="5">
    <location>
        <begin position="192"/>
        <end position="213"/>
    </location>
</feature>
<evidence type="ECO:0008006" key="7">
    <source>
        <dbReference type="Google" id="ProtNLM"/>
    </source>
</evidence>
<protein>
    <recommendedName>
        <fullName evidence="7">Aquaporin</fullName>
    </recommendedName>
</protein>
<evidence type="ECO:0000256" key="3">
    <source>
        <dbReference type="ARBA" id="ARBA00022989"/>
    </source>
</evidence>
<keyword evidence="3 5" id="KW-1133">Transmembrane helix</keyword>
<dbReference type="InterPro" id="IPR051883">
    <property type="entry name" value="AQP11/12_channel"/>
</dbReference>